<feature type="non-terminal residue" evidence="2">
    <location>
        <position position="200"/>
    </location>
</feature>
<feature type="compositionally biased region" description="Polar residues" evidence="1">
    <location>
        <begin position="189"/>
        <end position="200"/>
    </location>
</feature>
<feature type="region of interest" description="Disordered" evidence="1">
    <location>
        <begin position="17"/>
        <end position="44"/>
    </location>
</feature>
<accession>V8PGM1</accession>
<feature type="compositionally biased region" description="Polar residues" evidence="1">
    <location>
        <begin position="19"/>
        <end position="32"/>
    </location>
</feature>
<gene>
    <name evidence="2" type="primary">CEP95</name>
    <name evidence="2" type="ORF">L345_01049</name>
</gene>
<name>V8PGM1_OPHHA</name>
<evidence type="ECO:0000313" key="2">
    <source>
        <dbReference type="EMBL" id="ETE73111.1"/>
    </source>
</evidence>
<sequence>MPSPGPSFVKEAWHRKENTSCAAQNKSSQSSELLDAWEAGGSESTSELIKLGDTAYLFSLRNEAKSAQLSEEQLSSNAKKLGDPIRPAIALQPPYQPSISGVSYLAERNNITGDRDSPPPLLPLKPQELPPTVLAEPPERESSVFSDGIQSFPDATSCKNRSLKCFVPNFYQNFPTELSGTGVGITGESVPQASSHDSGK</sequence>
<feature type="region of interest" description="Disordered" evidence="1">
    <location>
        <begin position="109"/>
        <end position="146"/>
    </location>
</feature>
<proteinExistence type="predicted"/>
<feature type="region of interest" description="Disordered" evidence="1">
    <location>
        <begin position="181"/>
        <end position="200"/>
    </location>
</feature>
<protein>
    <submittedName>
        <fullName evidence="2">Centrosomal protein of 95 kDa</fullName>
    </submittedName>
</protein>
<organism evidence="2 3">
    <name type="scientific">Ophiophagus hannah</name>
    <name type="common">King cobra</name>
    <name type="synonym">Naja hannah</name>
    <dbReference type="NCBI Taxonomy" id="8665"/>
    <lineage>
        <taxon>Eukaryota</taxon>
        <taxon>Metazoa</taxon>
        <taxon>Chordata</taxon>
        <taxon>Craniata</taxon>
        <taxon>Vertebrata</taxon>
        <taxon>Euteleostomi</taxon>
        <taxon>Lepidosauria</taxon>
        <taxon>Squamata</taxon>
        <taxon>Bifurcata</taxon>
        <taxon>Unidentata</taxon>
        <taxon>Episquamata</taxon>
        <taxon>Toxicofera</taxon>
        <taxon>Serpentes</taxon>
        <taxon>Colubroidea</taxon>
        <taxon>Elapidae</taxon>
        <taxon>Elapinae</taxon>
        <taxon>Ophiophagus</taxon>
    </lineage>
</organism>
<evidence type="ECO:0000256" key="1">
    <source>
        <dbReference type="SAM" id="MobiDB-lite"/>
    </source>
</evidence>
<evidence type="ECO:0000313" key="3">
    <source>
        <dbReference type="Proteomes" id="UP000018936"/>
    </source>
</evidence>
<feature type="non-terminal residue" evidence="2">
    <location>
        <position position="1"/>
    </location>
</feature>
<dbReference type="Proteomes" id="UP000018936">
    <property type="component" value="Unassembled WGS sequence"/>
</dbReference>
<comment type="caution">
    <text evidence="2">The sequence shown here is derived from an EMBL/GenBank/DDBJ whole genome shotgun (WGS) entry which is preliminary data.</text>
</comment>
<dbReference type="EMBL" id="AZIM01000136">
    <property type="protein sequence ID" value="ETE73111.1"/>
    <property type="molecule type" value="Genomic_DNA"/>
</dbReference>
<dbReference type="AlphaFoldDB" id="V8PGM1"/>
<keyword evidence="3" id="KW-1185">Reference proteome</keyword>
<reference evidence="2 3" key="1">
    <citation type="journal article" date="2013" name="Proc. Natl. Acad. Sci. U.S.A.">
        <title>The king cobra genome reveals dynamic gene evolution and adaptation in the snake venom system.</title>
        <authorList>
            <person name="Vonk F.J."/>
            <person name="Casewell N.R."/>
            <person name="Henkel C.V."/>
            <person name="Heimberg A.M."/>
            <person name="Jansen H.J."/>
            <person name="McCleary R.J."/>
            <person name="Kerkkamp H.M."/>
            <person name="Vos R.A."/>
            <person name="Guerreiro I."/>
            <person name="Calvete J.J."/>
            <person name="Wuster W."/>
            <person name="Woods A.E."/>
            <person name="Logan J.M."/>
            <person name="Harrison R.A."/>
            <person name="Castoe T.A."/>
            <person name="de Koning A.P."/>
            <person name="Pollock D.D."/>
            <person name="Yandell M."/>
            <person name="Calderon D."/>
            <person name="Renjifo C."/>
            <person name="Currier R.B."/>
            <person name="Salgado D."/>
            <person name="Pla D."/>
            <person name="Sanz L."/>
            <person name="Hyder A.S."/>
            <person name="Ribeiro J.M."/>
            <person name="Arntzen J.W."/>
            <person name="van den Thillart G.E."/>
            <person name="Boetzer M."/>
            <person name="Pirovano W."/>
            <person name="Dirks R.P."/>
            <person name="Spaink H.P."/>
            <person name="Duboule D."/>
            <person name="McGlinn E."/>
            <person name="Kini R.M."/>
            <person name="Richardson M.K."/>
        </authorList>
    </citation>
    <scope>NUCLEOTIDE SEQUENCE</scope>
    <source>
        <tissue evidence="2">Blood</tissue>
    </source>
</reference>